<evidence type="ECO:0000313" key="2">
    <source>
        <dbReference type="Proteomes" id="UP000478463"/>
    </source>
</evidence>
<proteinExistence type="predicted"/>
<organism evidence="1 2">
    <name type="scientific">Eggerthella guodeyinii</name>
    <dbReference type="NCBI Taxonomy" id="2690837"/>
    <lineage>
        <taxon>Bacteria</taxon>
        <taxon>Bacillati</taxon>
        <taxon>Actinomycetota</taxon>
        <taxon>Coriobacteriia</taxon>
        <taxon>Eggerthellales</taxon>
        <taxon>Eggerthellaceae</taxon>
        <taxon>Eggerthella</taxon>
    </lineage>
</organism>
<protein>
    <recommendedName>
        <fullName evidence="3">DUF1275 domain-containing protein</fullName>
    </recommendedName>
</protein>
<dbReference type="KEGG" id="egd:GS424_011295"/>
<dbReference type="EMBL" id="CP063310">
    <property type="protein sequence ID" value="QOS67118.1"/>
    <property type="molecule type" value="Genomic_DNA"/>
</dbReference>
<dbReference type="AlphaFoldDB" id="A0A6L7IVF0"/>
<sequence length="141" mass="15075">MLDRLARGFALFVNWFDGVCAVVCGGLMMVLGLTGADNAFMPLSVYDGFPLHDVFFTSHFWPGLALVLVNGVPNLVALALRFRGKRAASYAAGMAAGGLLVAWTLVETAFMPNPVTTVYLVIGALQLAASWRARRAEGARP</sequence>
<dbReference type="Proteomes" id="UP000478463">
    <property type="component" value="Chromosome"/>
</dbReference>
<accession>A0A6L7IVF0</accession>
<name>A0A6L7IVF0_9ACTN</name>
<reference evidence="1 2" key="1">
    <citation type="submission" date="2020-10" db="EMBL/GenBank/DDBJ databases">
        <title>Eggerthella sp. nov., isolated from human feces.</title>
        <authorList>
            <person name="Yajun G."/>
        </authorList>
    </citation>
    <scope>NUCLEOTIDE SEQUENCE [LARGE SCALE GENOMIC DNA]</scope>
    <source>
        <strain evidence="1 2">HF-1101</strain>
    </source>
</reference>
<gene>
    <name evidence="1" type="ORF">GS424_011295</name>
</gene>
<evidence type="ECO:0000313" key="1">
    <source>
        <dbReference type="EMBL" id="QOS67118.1"/>
    </source>
</evidence>
<evidence type="ECO:0008006" key="3">
    <source>
        <dbReference type="Google" id="ProtNLM"/>
    </source>
</evidence>
<dbReference type="RefSeq" id="WP_160943348.1">
    <property type="nucleotide sequence ID" value="NZ_CP063310.1"/>
</dbReference>